<organism evidence="9 10">
    <name type="scientific">Fermentimonas caenicola</name>
    <dbReference type="NCBI Taxonomy" id="1562970"/>
    <lineage>
        <taxon>Bacteria</taxon>
        <taxon>Pseudomonadati</taxon>
        <taxon>Bacteroidota</taxon>
        <taxon>Bacteroidia</taxon>
        <taxon>Bacteroidales</taxon>
        <taxon>Dysgonomonadaceae</taxon>
        <taxon>Fermentimonas</taxon>
    </lineage>
</organism>
<evidence type="ECO:0000256" key="1">
    <source>
        <dbReference type="ARBA" id="ARBA00004651"/>
    </source>
</evidence>
<feature type="transmembrane region" description="Helical" evidence="6">
    <location>
        <begin position="325"/>
        <end position="344"/>
    </location>
</feature>
<evidence type="ECO:0000256" key="5">
    <source>
        <dbReference type="ARBA" id="ARBA00023136"/>
    </source>
</evidence>
<feature type="domain" description="ComEC/Rec2-related protein" evidence="7">
    <location>
        <begin position="227"/>
        <end position="497"/>
    </location>
</feature>
<dbReference type="GO" id="GO:0005886">
    <property type="term" value="C:plasma membrane"/>
    <property type="evidence" value="ECO:0007669"/>
    <property type="project" value="UniProtKB-SubCell"/>
</dbReference>
<name>A0A098C2M8_9BACT</name>
<dbReference type="EMBL" id="LN515532">
    <property type="protein sequence ID" value="CEA17174.1"/>
    <property type="molecule type" value="Genomic_DNA"/>
</dbReference>
<dbReference type="HOGENOM" id="CLU_010363_5_0_10"/>
<dbReference type="Pfam" id="PF13567">
    <property type="entry name" value="DUF4131"/>
    <property type="match status" value="1"/>
</dbReference>
<keyword evidence="4 6" id="KW-1133">Transmembrane helix</keyword>
<gene>
    <name evidence="9" type="ORF">ING2E5B_2449</name>
</gene>
<keyword evidence="10" id="KW-1185">Reference proteome</keyword>
<dbReference type="Pfam" id="PF03772">
    <property type="entry name" value="Competence"/>
    <property type="match status" value="1"/>
</dbReference>
<feature type="transmembrane region" description="Helical" evidence="6">
    <location>
        <begin position="409"/>
        <end position="437"/>
    </location>
</feature>
<dbReference type="InterPro" id="IPR052159">
    <property type="entry name" value="Competence_DNA_uptake"/>
</dbReference>
<feature type="transmembrane region" description="Helical" evidence="6">
    <location>
        <begin position="249"/>
        <end position="273"/>
    </location>
</feature>
<accession>A0A098C2M8</accession>
<comment type="subcellular location">
    <subcellularLocation>
        <location evidence="1">Cell membrane</location>
        <topology evidence="1">Multi-pass membrane protein</topology>
    </subcellularLocation>
</comment>
<feature type="transmembrane region" description="Helical" evidence="6">
    <location>
        <begin position="350"/>
        <end position="369"/>
    </location>
</feature>
<dbReference type="AlphaFoldDB" id="A0A098C2M8"/>
<feature type="transmembrane region" description="Helical" evidence="6">
    <location>
        <begin position="510"/>
        <end position="529"/>
    </location>
</feature>
<keyword evidence="2" id="KW-1003">Cell membrane</keyword>
<evidence type="ECO:0000256" key="2">
    <source>
        <dbReference type="ARBA" id="ARBA00022475"/>
    </source>
</evidence>
<evidence type="ECO:0000256" key="4">
    <source>
        <dbReference type="ARBA" id="ARBA00022989"/>
    </source>
</evidence>
<evidence type="ECO:0000313" key="10">
    <source>
        <dbReference type="Proteomes" id="UP000032417"/>
    </source>
</evidence>
<evidence type="ECO:0000256" key="3">
    <source>
        <dbReference type="ARBA" id="ARBA00022692"/>
    </source>
</evidence>
<feature type="transmembrane region" description="Helical" evidence="6">
    <location>
        <begin position="381"/>
        <end position="403"/>
    </location>
</feature>
<keyword evidence="5 6" id="KW-0472">Membrane</keyword>
<dbReference type="InterPro" id="IPR004477">
    <property type="entry name" value="ComEC_N"/>
</dbReference>
<reference evidence="9 10" key="1">
    <citation type="submission" date="2014-08" db="EMBL/GenBank/DDBJ databases">
        <authorList>
            <person name="Wibberg D."/>
        </authorList>
    </citation>
    <scope>NUCLEOTIDE SEQUENCE [LARGE SCALE GENOMIC DNA]</scope>
    <source>
        <strain evidence="10">ING2-E5B</strain>
    </source>
</reference>
<dbReference type="KEGG" id="pbt:ING2E5B_2449"/>
<dbReference type="InterPro" id="IPR025405">
    <property type="entry name" value="DUF4131"/>
</dbReference>
<dbReference type="OrthoDB" id="9761531at2"/>
<feature type="domain" description="DUF4131" evidence="8">
    <location>
        <begin position="40"/>
        <end position="183"/>
    </location>
</feature>
<feature type="transmembrane region" description="Helical" evidence="6">
    <location>
        <begin position="285"/>
        <end position="313"/>
    </location>
</feature>
<dbReference type="PANTHER" id="PTHR30619:SF1">
    <property type="entry name" value="RECOMBINATION PROTEIN 2"/>
    <property type="match status" value="1"/>
</dbReference>
<feature type="transmembrane region" description="Helical" evidence="6">
    <location>
        <begin position="36"/>
        <end position="53"/>
    </location>
</feature>
<feature type="transmembrane region" description="Helical" evidence="6">
    <location>
        <begin position="480"/>
        <end position="503"/>
    </location>
</feature>
<evidence type="ECO:0000256" key="6">
    <source>
        <dbReference type="SAM" id="Phobius"/>
    </source>
</evidence>
<dbReference type="Proteomes" id="UP000032417">
    <property type="component" value="Chromosome 1"/>
</dbReference>
<feature type="transmembrane region" description="Helical" evidence="6">
    <location>
        <begin position="444"/>
        <end position="468"/>
    </location>
</feature>
<proteinExistence type="predicted"/>
<sequence length="531" mass="60565">MSSEIGKTPFFRLLIPVITGIVISSCLPDFSYYSKLISGISGIIIIFISFIIGNRNRFHLRWLFGAGTFLFIVSLTQVQYHQHEKKALYNFNENTQYYIGTITDIPKIKPKTIACDVKINNQEGKKVILYIQQDDRSYSLKPGDEIVFQARIQAFRNFDKIDTFDYVRYMKIKGYSGSAYIPSTAWENTNRKSVSLYTISQRFRLKALNFYKSFELSDDAYSLISALTLGYKEDLTEDLREAFRISGTAHVLAVSGLHVGIIYVVISLLFSFLRKQGTTNKVKQLIIIIILWSYVFIAGMSASVIRAAIMLTINCIAKIFNRRGFTYNTLSAAAFFILIYRPFFLFDISFQMSFAAVVAILFFMPKFNIIYTPSNIVAKYVYNLFTISLSAQLGVFPLVLFYFGTFPTYFIITNILVVPLIGVIIYSVVPLIIISLLTHLNLKVFELLFSIFQWFIKTATEITIFIVYKVEMLPLAQISNISISVLQLLLLFTITFSFGHCLFSHRSKSLIIALSSILMFSLTSTYTLING</sequence>
<dbReference type="PROSITE" id="PS51257">
    <property type="entry name" value="PROKAR_LIPOPROTEIN"/>
    <property type="match status" value="1"/>
</dbReference>
<dbReference type="PANTHER" id="PTHR30619">
    <property type="entry name" value="DNA INTERNALIZATION/COMPETENCE PROTEIN COMEC/REC2"/>
    <property type="match status" value="1"/>
</dbReference>
<protein>
    <submittedName>
        <fullName evidence="9">Putative membrane protein</fullName>
    </submittedName>
</protein>
<dbReference type="STRING" id="1562970.ING2E5B_2449"/>
<keyword evidence="3 6" id="KW-0812">Transmembrane</keyword>
<evidence type="ECO:0000259" key="7">
    <source>
        <dbReference type="Pfam" id="PF03772"/>
    </source>
</evidence>
<evidence type="ECO:0000259" key="8">
    <source>
        <dbReference type="Pfam" id="PF13567"/>
    </source>
</evidence>
<evidence type="ECO:0000313" key="9">
    <source>
        <dbReference type="EMBL" id="CEA17174.1"/>
    </source>
</evidence>
<dbReference type="NCBIfam" id="TIGR00360">
    <property type="entry name" value="ComEC_N-term"/>
    <property type="match status" value="1"/>
</dbReference>
<feature type="transmembrane region" description="Helical" evidence="6">
    <location>
        <begin position="12"/>
        <end position="30"/>
    </location>
</feature>